<gene>
    <name evidence="2" type="ORF">ACFO0P_15395</name>
</gene>
<feature type="chain" id="PRO_5047460617" evidence="1">
    <location>
        <begin position="41"/>
        <end position="338"/>
    </location>
</feature>
<evidence type="ECO:0000313" key="3">
    <source>
        <dbReference type="Proteomes" id="UP001595939"/>
    </source>
</evidence>
<organism evidence="2 3">
    <name type="scientific">Deinococcus sonorensis</name>
    <dbReference type="NCBI Taxonomy" id="309891"/>
    <lineage>
        <taxon>Bacteria</taxon>
        <taxon>Thermotogati</taxon>
        <taxon>Deinococcota</taxon>
        <taxon>Deinococci</taxon>
        <taxon>Deinococcales</taxon>
        <taxon>Deinococcaceae</taxon>
        <taxon>Deinococcus</taxon>
    </lineage>
</organism>
<keyword evidence="3" id="KW-1185">Reference proteome</keyword>
<dbReference type="EMBL" id="JBHSEG010000008">
    <property type="protein sequence ID" value="MFC4455162.1"/>
    <property type="molecule type" value="Genomic_DNA"/>
</dbReference>
<accession>A0ABV8YB84</accession>
<sequence length="338" mass="35740">MPSQPSTTVPARHPRLPFPARRRLGLALTVTLLLSPAAQAQVISPTAAADIAKYVKQMNDWITTIQGYLNLKDKLFASSQWEDLVHTLKTNMARYAGLNNINLSDLQALYKNALSLQSRVSSMRGDIQKQSQDLWKRLSAAALDPGDVAATMVGLAPDLQVAKEQAALTVAQTNNAGQQTVQRTADSASALNNSMDTARDTAQRSVTSVSNSADLVQSASNAQSTRDATVVVARGIAELVADSALNNAAITTALAQQAKQTQVLNGAVNTLVDHQLAQLQSQAREVTAQVDATTRAAKQQGQNVANAMDSVGSAYDNVANQDLHGDIDAFFGGPAVGP</sequence>
<feature type="signal peptide" evidence="1">
    <location>
        <begin position="1"/>
        <end position="40"/>
    </location>
</feature>
<comment type="caution">
    <text evidence="2">The sequence shown here is derived from an EMBL/GenBank/DDBJ whole genome shotgun (WGS) entry which is preliminary data.</text>
</comment>
<evidence type="ECO:0000313" key="2">
    <source>
        <dbReference type="EMBL" id="MFC4455162.1"/>
    </source>
</evidence>
<protein>
    <submittedName>
        <fullName evidence="2">Uncharacterized protein</fullName>
    </submittedName>
</protein>
<proteinExistence type="predicted"/>
<dbReference type="RefSeq" id="WP_380129880.1">
    <property type="nucleotide sequence ID" value="NZ_JBHSEG010000008.1"/>
</dbReference>
<reference evidence="3" key="1">
    <citation type="journal article" date="2019" name="Int. J. Syst. Evol. Microbiol.">
        <title>The Global Catalogue of Microorganisms (GCM) 10K type strain sequencing project: providing services to taxonomists for standard genome sequencing and annotation.</title>
        <authorList>
            <consortium name="The Broad Institute Genomics Platform"/>
            <consortium name="The Broad Institute Genome Sequencing Center for Infectious Disease"/>
            <person name="Wu L."/>
            <person name="Ma J."/>
        </authorList>
    </citation>
    <scope>NUCLEOTIDE SEQUENCE [LARGE SCALE GENOMIC DNA]</scope>
    <source>
        <strain evidence="3">CCUG 39970</strain>
    </source>
</reference>
<dbReference type="Proteomes" id="UP001595939">
    <property type="component" value="Unassembled WGS sequence"/>
</dbReference>
<evidence type="ECO:0000256" key="1">
    <source>
        <dbReference type="SAM" id="SignalP"/>
    </source>
</evidence>
<name>A0ABV8YB84_9DEIO</name>
<keyword evidence="1" id="KW-0732">Signal</keyword>